<gene>
    <name evidence="2" type="ORF">CW354_08285</name>
</gene>
<sequence length="347" mass="36289">MLDTDYLQLAARLVTGTLLGEVRRADGPGGAIQGTVDPERIAGTSLLAGQKVFGPAYARDLVEDAVRWAGADVRSCLDRLVSEPIFTRVKAGCTAERKDALILAALIALELNIDDIGAELLKLRAFGHRLYDTPVESDRRLILYGEAGSSLYPRAIALANEIDRDLRAASAPASPKASVSAAAAPKPASNVGLGLAILIGSALVAMGAIAFGARNIEDPPAWLALGGAALSIAFYFGVYRGFRLLTGTGRWASVALTVFGFPALFGGLLFLIAEFLPIHESRERVLADRSTGGAGGIARTPGAYAAENDTVGGGEEGPQDIDNGAFFSGLNADNTSAADLDELVEYW</sequence>
<comment type="caution">
    <text evidence="2">The sequence shown here is derived from an EMBL/GenBank/DDBJ whole genome shotgun (WGS) entry which is preliminary data.</text>
</comment>
<organism evidence="2 3">
    <name type="scientific">Hyphococcus luteus</name>
    <dbReference type="NCBI Taxonomy" id="2058213"/>
    <lineage>
        <taxon>Bacteria</taxon>
        <taxon>Pseudomonadati</taxon>
        <taxon>Pseudomonadota</taxon>
        <taxon>Alphaproteobacteria</taxon>
        <taxon>Parvularculales</taxon>
        <taxon>Parvularculaceae</taxon>
        <taxon>Hyphococcus</taxon>
    </lineage>
</organism>
<evidence type="ECO:0000256" key="1">
    <source>
        <dbReference type="SAM" id="Phobius"/>
    </source>
</evidence>
<dbReference type="EMBL" id="PJCH01000005">
    <property type="protein sequence ID" value="PQA88287.1"/>
    <property type="molecule type" value="Genomic_DNA"/>
</dbReference>
<name>A0A2S7K717_9PROT</name>
<dbReference type="RefSeq" id="WP_104829532.1">
    <property type="nucleotide sequence ID" value="NZ_PJCH01000005.1"/>
</dbReference>
<keyword evidence="3" id="KW-1185">Reference proteome</keyword>
<evidence type="ECO:0000313" key="3">
    <source>
        <dbReference type="Proteomes" id="UP000239504"/>
    </source>
</evidence>
<keyword evidence="1" id="KW-0472">Membrane</keyword>
<keyword evidence="1" id="KW-1133">Transmembrane helix</keyword>
<feature type="transmembrane region" description="Helical" evidence="1">
    <location>
        <begin position="220"/>
        <end position="239"/>
    </location>
</feature>
<dbReference type="Proteomes" id="UP000239504">
    <property type="component" value="Unassembled WGS sequence"/>
</dbReference>
<feature type="transmembrane region" description="Helical" evidence="1">
    <location>
        <begin position="191"/>
        <end position="213"/>
    </location>
</feature>
<protein>
    <submittedName>
        <fullName evidence="2">Uncharacterized protein</fullName>
    </submittedName>
</protein>
<dbReference type="AlphaFoldDB" id="A0A2S7K717"/>
<feature type="transmembrane region" description="Helical" evidence="1">
    <location>
        <begin position="251"/>
        <end position="276"/>
    </location>
</feature>
<keyword evidence="1" id="KW-0812">Transmembrane</keyword>
<proteinExistence type="predicted"/>
<reference evidence="2 3" key="1">
    <citation type="submission" date="2017-12" db="EMBL/GenBank/DDBJ databases">
        <authorList>
            <person name="Hurst M.R.H."/>
        </authorList>
    </citation>
    <scope>NUCLEOTIDE SEQUENCE [LARGE SCALE GENOMIC DNA]</scope>
    <source>
        <strain evidence="2 3">SY-3-19</strain>
    </source>
</reference>
<evidence type="ECO:0000313" key="2">
    <source>
        <dbReference type="EMBL" id="PQA88287.1"/>
    </source>
</evidence>
<accession>A0A2S7K717</accession>